<organism evidence="3 4">
    <name type="scientific">Paucimonas lemoignei</name>
    <name type="common">Pseudomonas lemoignei</name>
    <dbReference type="NCBI Taxonomy" id="29443"/>
    <lineage>
        <taxon>Bacteria</taxon>
        <taxon>Pseudomonadati</taxon>
        <taxon>Pseudomonadota</taxon>
        <taxon>Betaproteobacteria</taxon>
        <taxon>Burkholderiales</taxon>
        <taxon>Burkholderiaceae</taxon>
        <taxon>Paucimonas</taxon>
    </lineage>
</organism>
<dbReference type="RefSeq" id="WP_132259738.1">
    <property type="nucleotide sequence ID" value="NZ_SLZQ01000011.1"/>
</dbReference>
<reference evidence="3 4" key="1">
    <citation type="submission" date="2019-03" db="EMBL/GenBank/DDBJ databases">
        <title>Genomic Encyclopedia of Type Strains, Phase IV (KMG-IV): sequencing the most valuable type-strain genomes for metagenomic binning, comparative biology and taxonomic classification.</title>
        <authorList>
            <person name="Goeker M."/>
        </authorList>
    </citation>
    <scope>NUCLEOTIDE SEQUENCE [LARGE SCALE GENOMIC DNA]</scope>
    <source>
        <strain evidence="3 4">DSM 7445</strain>
    </source>
</reference>
<keyword evidence="4" id="KW-1185">Reference proteome</keyword>
<dbReference type="NCBIfam" id="TIGR02595">
    <property type="entry name" value="PEP_CTERM"/>
    <property type="match status" value="1"/>
</dbReference>
<evidence type="ECO:0000256" key="1">
    <source>
        <dbReference type="SAM" id="SignalP"/>
    </source>
</evidence>
<evidence type="ECO:0000313" key="3">
    <source>
        <dbReference type="EMBL" id="TCS35157.1"/>
    </source>
</evidence>
<gene>
    <name evidence="3" type="ORF">EDC30_11172</name>
</gene>
<evidence type="ECO:0000259" key="2">
    <source>
        <dbReference type="Pfam" id="PF07589"/>
    </source>
</evidence>
<dbReference type="Pfam" id="PF07589">
    <property type="entry name" value="PEP-CTERM"/>
    <property type="match status" value="1"/>
</dbReference>
<feature type="domain" description="Ice-binding protein C-terminal" evidence="2">
    <location>
        <begin position="153"/>
        <end position="175"/>
    </location>
</feature>
<accession>A0A4R3HVV0</accession>
<comment type="caution">
    <text evidence="3">The sequence shown here is derived from an EMBL/GenBank/DDBJ whole genome shotgun (WGS) entry which is preliminary data.</text>
</comment>
<keyword evidence="1" id="KW-0732">Signal</keyword>
<dbReference type="EMBL" id="SLZQ01000011">
    <property type="protein sequence ID" value="TCS35157.1"/>
    <property type="molecule type" value="Genomic_DNA"/>
</dbReference>
<evidence type="ECO:0000313" key="4">
    <source>
        <dbReference type="Proteomes" id="UP000295382"/>
    </source>
</evidence>
<dbReference type="Proteomes" id="UP000295382">
    <property type="component" value="Unassembled WGS sequence"/>
</dbReference>
<feature type="chain" id="PRO_5020523975" evidence="1">
    <location>
        <begin position="22"/>
        <end position="180"/>
    </location>
</feature>
<dbReference type="OrthoDB" id="9911418at2"/>
<proteinExistence type="predicted"/>
<protein>
    <submittedName>
        <fullName evidence="3">Putative secreted protein</fullName>
    </submittedName>
</protein>
<sequence>MKRILATLLMGFSFFAASAHAAVETFDSASSAAANGFQLSSNIEFHDAGRPYLEYYDQGHTITAASPFVFNSIDFNYDPWNNYNGGSGSILNMRLLDASMNVLLDAFITIPTDRQWITYSNTVANVRYIDFAATNGFWPSFDNLVYNETPSNDVPEPATIAMLGLGLAGLAASRRKSRKN</sequence>
<name>A0A4R3HVV0_PAULE</name>
<dbReference type="AlphaFoldDB" id="A0A4R3HVV0"/>
<dbReference type="InterPro" id="IPR013424">
    <property type="entry name" value="Ice-binding_C"/>
</dbReference>
<feature type="signal peptide" evidence="1">
    <location>
        <begin position="1"/>
        <end position="21"/>
    </location>
</feature>